<evidence type="ECO:0000313" key="2">
    <source>
        <dbReference type="Proteomes" id="UP001521074"/>
    </source>
</evidence>
<protein>
    <recommendedName>
        <fullName evidence="3">Tail fiber protein</fullName>
    </recommendedName>
</protein>
<comment type="caution">
    <text evidence="1">The sequence shown here is derived from an EMBL/GenBank/DDBJ whole genome shotgun (WGS) entry which is preliminary data.</text>
</comment>
<dbReference type="Gene3D" id="2.60.40.3940">
    <property type="match status" value="1"/>
</dbReference>
<evidence type="ECO:0000313" key="1">
    <source>
        <dbReference type="EMBL" id="MCE0744595.1"/>
    </source>
</evidence>
<evidence type="ECO:0008006" key="3">
    <source>
        <dbReference type="Google" id="ProtNLM"/>
    </source>
</evidence>
<dbReference type="EMBL" id="JAJSOJ010000041">
    <property type="protein sequence ID" value="MCE0744595.1"/>
    <property type="molecule type" value="Genomic_DNA"/>
</dbReference>
<reference evidence="1 2" key="1">
    <citation type="submission" date="2021-12" db="EMBL/GenBank/DDBJ databases">
        <title>Genome sequence of Acetobacter sicerae DmPark20a_162.</title>
        <authorList>
            <person name="Chaston J.M."/>
        </authorList>
    </citation>
    <scope>NUCLEOTIDE SEQUENCE [LARGE SCALE GENOMIC DNA]</scope>
    <source>
        <strain evidence="1 2">DmPark20a_162</strain>
    </source>
</reference>
<keyword evidence="2" id="KW-1185">Reference proteome</keyword>
<proteinExistence type="predicted"/>
<sequence length="260" mass="27572">MDYTSATNYATVNGQRGYRDRDAANGVEGTSLLAADRNALMFEVMKVITAAGLTPDASDWTQLYQALVKIVAQYAAAASAGFTPVEQGGGPNQATNKVNLGWQPATDLFRIAVDGVDQGTLLRSFPQQAGDISPGNFLFSTTENRFRTIAGSVTGELVDLSDYSHASSGDSTGGMMSYRKAPDGFIRQTGRVITPGVGTPRSYSVQFPIPFTTAITGYGATVLDAALDTNVGGSVGNYDLQHLEMRSAGGFSMTWWAEGY</sequence>
<accession>A0ABS8VUD8</accession>
<dbReference type="RefSeq" id="WP_232878398.1">
    <property type="nucleotide sequence ID" value="NZ_JAJSOJ010000041.1"/>
</dbReference>
<gene>
    <name evidence="1" type="ORF">LWC05_11950</name>
</gene>
<dbReference type="Proteomes" id="UP001521074">
    <property type="component" value="Unassembled WGS sequence"/>
</dbReference>
<organism evidence="1 2">
    <name type="scientific">Acetobacter sicerae</name>
    <dbReference type="NCBI Taxonomy" id="85325"/>
    <lineage>
        <taxon>Bacteria</taxon>
        <taxon>Pseudomonadati</taxon>
        <taxon>Pseudomonadota</taxon>
        <taxon>Alphaproteobacteria</taxon>
        <taxon>Acetobacterales</taxon>
        <taxon>Acetobacteraceae</taxon>
        <taxon>Acetobacter</taxon>
    </lineage>
</organism>
<name>A0ABS8VUD8_9PROT</name>